<dbReference type="RefSeq" id="XP_022236771.1">
    <property type="nucleotide sequence ID" value="XM_022381063.1"/>
</dbReference>
<dbReference type="Gene3D" id="3.60.40.10">
    <property type="entry name" value="PPM-type phosphatase domain"/>
    <property type="match status" value="1"/>
</dbReference>
<keyword evidence="3" id="KW-0904">Protein phosphatase</keyword>
<keyword evidence="1" id="KW-0479">Metal-binding</keyword>
<dbReference type="GeneID" id="111084317"/>
<evidence type="ECO:0000256" key="2">
    <source>
        <dbReference type="ARBA" id="ARBA00022801"/>
    </source>
</evidence>
<dbReference type="PROSITE" id="PS51746">
    <property type="entry name" value="PPM_2"/>
    <property type="match status" value="1"/>
</dbReference>
<gene>
    <name evidence="6" type="primary">LOC111084317</name>
</gene>
<sequence>MEDAHTHLLSLLEDKDAAFFAVYDGHGGAKVAQYAGSHLHKKIVGQPSYKKGKIEEAIKEGFLAVDSDMLEGRSFL</sequence>
<dbReference type="PROSITE" id="PS01032">
    <property type="entry name" value="PPM_1"/>
    <property type="match status" value="1"/>
</dbReference>
<feature type="domain" description="PPM-type phosphatase" evidence="4">
    <location>
        <begin position="1"/>
        <end position="76"/>
    </location>
</feature>
<accession>A0ABM1RZG6</accession>
<protein>
    <submittedName>
        <fullName evidence="6">Probable protein phosphatase 2C T23F11.1</fullName>
    </submittedName>
</protein>
<evidence type="ECO:0000259" key="4">
    <source>
        <dbReference type="PROSITE" id="PS51746"/>
    </source>
</evidence>
<evidence type="ECO:0000256" key="3">
    <source>
        <dbReference type="ARBA" id="ARBA00022912"/>
    </source>
</evidence>
<keyword evidence="5" id="KW-1185">Reference proteome</keyword>
<dbReference type="Pfam" id="PF00481">
    <property type="entry name" value="PP2C"/>
    <property type="match status" value="1"/>
</dbReference>
<evidence type="ECO:0000256" key="1">
    <source>
        <dbReference type="ARBA" id="ARBA00022723"/>
    </source>
</evidence>
<name>A0ABM1RZG6_LIMPO</name>
<dbReference type="InterPro" id="IPR001932">
    <property type="entry name" value="PPM-type_phosphatase-like_dom"/>
</dbReference>
<evidence type="ECO:0000313" key="6">
    <source>
        <dbReference type="RefSeq" id="XP_022236771.1"/>
    </source>
</evidence>
<dbReference type="Proteomes" id="UP000694941">
    <property type="component" value="Unplaced"/>
</dbReference>
<reference evidence="6" key="1">
    <citation type="submission" date="2025-08" db="UniProtKB">
        <authorList>
            <consortium name="RefSeq"/>
        </authorList>
    </citation>
    <scope>IDENTIFICATION</scope>
    <source>
        <tissue evidence="6">Muscle</tissue>
    </source>
</reference>
<dbReference type="InterPro" id="IPR036457">
    <property type="entry name" value="PPM-type-like_dom_sf"/>
</dbReference>
<organism evidence="5 6">
    <name type="scientific">Limulus polyphemus</name>
    <name type="common">Atlantic horseshoe crab</name>
    <dbReference type="NCBI Taxonomy" id="6850"/>
    <lineage>
        <taxon>Eukaryota</taxon>
        <taxon>Metazoa</taxon>
        <taxon>Ecdysozoa</taxon>
        <taxon>Arthropoda</taxon>
        <taxon>Chelicerata</taxon>
        <taxon>Merostomata</taxon>
        <taxon>Xiphosura</taxon>
        <taxon>Limulidae</taxon>
        <taxon>Limulus</taxon>
    </lineage>
</organism>
<dbReference type="SUPFAM" id="SSF81606">
    <property type="entry name" value="PP2C-like"/>
    <property type="match status" value="1"/>
</dbReference>
<dbReference type="InterPro" id="IPR000222">
    <property type="entry name" value="PP2C_BS"/>
</dbReference>
<keyword evidence="2" id="KW-0378">Hydrolase</keyword>
<proteinExistence type="predicted"/>
<evidence type="ECO:0000313" key="5">
    <source>
        <dbReference type="Proteomes" id="UP000694941"/>
    </source>
</evidence>